<name>A0A272EMS9_9RHOO</name>
<feature type="compositionally biased region" description="Low complexity" evidence="7">
    <location>
        <begin position="33"/>
        <end position="43"/>
    </location>
</feature>
<evidence type="ECO:0000256" key="6">
    <source>
        <dbReference type="ARBA" id="ARBA00023288"/>
    </source>
</evidence>
<dbReference type="AlphaFoldDB" id="A0A272EMS9"/>
<sequence length="43" mass="4800">MKRPIVLVLFLSLVLTACGIKGPLEHPRPPQKQSQSSTQTNER</sequence>
<dbReference type="Pfam" id="PF13627">
    <property type="entry name" value="LptM_cons"/>
    <property type="match status" value="1"/>
</dbReference>
<reference evidence="9 10" key="2">
    <citation type="submission" date="2017-07" db="EMBL/GenBank/DDBJ databases">
        <title>Candidatus Dactylopiibacterium carminicum, a nitrogen-fixing symbiont of the cochineal insect Dactylopius coccus and Dactylopius opuntiae (Hemiptera: Coccoidea: Dactylopiidae).</title>
        <authorList>
            <person name="Vera A."/>
        </authorList>
    </citation>
    <scope>NUCLEOTIDE SEQUENCE [LARGE SCALE GENOMIC DNA]</scope>
    <source>
        <strain evidence="9 10">NFDCM</strain>
    </source>
</reference>
<keyword evidence="11" id="KW-1185">Reference proteome</keyword>
<proteinExistence type="predicted"/>
<gene>
    <name evidence="8" type="ORF">BGI27_16755</name>
    <name evidence="9" type="ORF">CGU29_16625</name>
</gene>
<dbReference type="Proteomes" id="UP000623509">
    <property type="component" value="Unassembled WGS sequence"/>
</dbReference>
<evidence type="ECO:0000256" key="7">
    <source>
        <dbReference type="SAM" id="MobiDB-lite"/>
    </source>
</evidence>
<protein>
    <recommendedName>
        <fullName evidence="12">Lipoprotein</fullName>
    </recommendedName>
</protein>
<keyword evidence="4" id="KW-0564">Palmitate</keyword>
<keyword evidence="6" id="KW-0449">Lipoprotein</keyword>
<dbReference type="GO" id="GO:0009279">
    <property type="term" value="C:cell outer membrane"/>
    <property type="evidence" value="ECO:0007669"/>
    <property type="project" value="UniProtKB-SubCell"/>
</dbReference>
<keyword evidence="2" id="KW-0732">Signal</keyword>
<comment type="caution">
    <text evidence="9">The sequence shown here is derived from an EMBL/GenBank/DDBJ whole genome shotgun (WGS) entry which is preliminary data.</text>
</comment>
<dbReference type="Proteomes" id="UP000216107">
    <property type="component" value="Unassembled WGS sequence"/>
</dbReference>
<dbReference type="EMBL" id="MDUX01000088">
    <property type="protein sequence ID" value="KAF7597811.1"/>
    <property type="molecule type" value="Genomic_DNA"/>
</dbReference>
<keyword evidence="5" id="KW-0998">Cell outer membrane</keyword>
<dbReference type="EMBL" id="NMRN01000089">
    <property type="protein sequence ID" value="PAS91411.1"/>
    <property type="molecule type" value="Genomic_DNA"/>
</dbReference>
<keyword evidence="3" id="KW-0472">Membrane</keyword>
<accession>A0A272EMS9</accession>
<dbReference type="InterPro" id="IPR032831">
    <property type="entry name" value="LptM_cons"/>
</dbReference>
<evidence type="ECO:0000256" key="3">
    <source>
        <dbReference type="ARBA" id="ARBA00023136"/>
    </source>
</evidence>
<reference evidence="8 11" key="1">
    <citation type="submission" date="2016-08" db="EMBL/GenBank/DDBJ databases">
        <title>Candidatus Dactylopiibacterium carminicum genome sequence.</title>
        <authorList>
            <person name="Ramirez-Puebla S.T."/>
            <person name="Ormeno-Orrillo E."/>
            <person name="Vera-Ponce De Leon A."/>
            <person name="Luis L."/>
            <person name="Sanchez-Flores A."/>
            <person name="Monica R."/>
            <person name="Martinez-Romero E."/>
        </authorList>
    </citation>
    <scope>NUCLEOTIDE SEQUENCE [LARGE SCALE GENOMIC DNA]</scope>
    <source>
        <strain evidence="8">END1</strain>
    </source>
</reference>
<evidence type="ECO:0000256" key="5">
    <source>
        <dbReference type="ARBA" id="ARBA00023237"/>
    </source>
</evidence>
<organism evidence="9 10">
    <name type="scientific">Candidatus Dactylopiibacterium carminicum</name>
    <dbReference type="NCBI Taxonomy" id="857335"/>
    <lineage>
        <taxon>Bacteria</taxon>
        <taxon>Pseudomonadati</taxon>
        <taxon>Pseudomonadota</taxon>
        <taxon>Betaproteobacteria</taxon>
        <taxon>Rhodocyclales</taxon>
        <taxon>Rhodocyclaceae</taxon>
        <taxon>Candidatus Dactylopiibacterium</taxon>
    </lineage>
</organism>
<dbReference type="RefSeq" id="WP_095525955.1">
    <property type="nucleotide sequence ID" value="NZ_MDUX01000088.1"/>
</dbReference>
<evidence type="ECO:0000313" key="8">
    <source>
        <dbReference type="EMBL" id="KAF7597811.1"/>
    </source>
</evidence>
<evidence type="ECO:0000256" key="2">
    <source>
        <dbReference type="ARBA" id="ARBA00022729"/>
    </source>
</evidence>
<dbReference type="NCBIfam" id="NF047847">
    <property type="entry name" value="SS_mature_LptM"/>
    <property type="match status" value="1"/>
</dbReference>
<evidence type="ECO:0000313" key="10">
    <source>
        <dbReference type="Proteomes" id="UP000216107"/>
    </source>
</evidence>
<evidence type="ECO:0000256" key="1">
    <source>
        <dbReference type="ARBA" id="ARBA00004459"/>
    </source>
</evidence>
<evidence type="ECO:0000256" key="4">
    <source>
        <dbReference type="ARBA" id="ARBA00023139"/>
    </source>
</evidence>
<evidence type="ECO:0000313" key="9">
    <source>
        <dbReference type="EMBL" id="PAS91411.1"/>
    </source>
</evidence>
<dbReference type="OrthoDB" id="7926647at2"/>
<dbReference type="PROSITE" id="PS51257">
    <property type="entry name" value="PROKAR_LIPOPROTEIN"/>
    <property type="match status" value="1"/>
</dbReference>
<comment type="subcellular location">
    <subcellularLocation>
        <location evidence="1">Cell outer membrane</location>
        <topology evidence="1">Lipid-anchor</topology>
    </subcellularLocation>
</comment>
<evidence type="ECO:0008006" key="12">
    <source>
        <dbReference type="Google" id="ProtNLM"/>
    </source>
</evidence>
<feature type="region of interest" description="Disordered" evidence="7">
    <location>
        <begin position="22"/>
        <end position="43"/>
    </location>
</feature>
<evidence type="ECO:0000313" key="11">
    <source>
        <dbReference type="Proteomes" id="UP000623509"/>
    </source>
</evidence>